<protein>
    <recommendedName>
        <fullName evidence="1">YcaO domain-containing protein</fullName>
    </recommendedName>
</protein>
<dbReference type="Proteomes" id="UP000442533">
    <property type="component" value="Unassembled WGS sequence"/>
</dbReference>
<comment type="caution">
    <text evidence="2">The sequence shown here is derived from an EMBL/GenBank/DDBJ whole genome shotgun (WGS) entry which is preliminary data.</text>
</comment>
<dbReference type="OrthoDB" id="7771088at2"/>
<proteinExistence type="predicted"/>
<dbReference type="Pfam" id="PF02624">
    <property type="entry name" value="YcaO"/>
    <property type="match status" value="1"/>
</dbReference>
<gene>
    <name evidence="2" type="ORF">GL279_08315</name>
</gene>
<dbReference type="PROSITE" id="PS51664">
    <property type="entry name" value="YCAO"/>
    <property type="match status" value="1"/>
</dbReference>
<feature type="domain" description="YcaO" evidence="1">
    <location>
        <begin position="1"/>
        <end position="289"/>
    </location>
</feature>
<dbReference type="InterPro" id="IPR003776">
    <property type="entry name" value="YcaO-like_dom"/>
</dbReference>
<dbReference type="AlphaFoldDB" id="A0A844H180"/>
<organism evidence="2 3">
    <name type="scientific">Paracoccus limosus</name>
    <dbReference type="NCBI Taxonomy" id="913252"/>
    <lineage>
        <taxon>Bacteria</taxon>
        <taxon>Pseudomonadati</taxon>
        <taxon>Pseudomonadota</taxon>
        <taxon>Alphaproteobacteria</taxon>
        <taxon>Rhodobacterales</taxon>
        <taxon>Paracoccaceae</taxon>
        <taxon>Paracoccus</taxon>
    </lineage>
</organism>
<dbReference type="Gene3D" id="3.30.160.660">
    <property type="match status" value="1"/>
</dbReference>
<dbReference type="EMBL" id="WMIF01000009">
    <property type="protein sequence ID" value="MTH34602.1"/>
    <property type="molecule type" value="Genomic_DNA"/>
</dbReference>
<reference evidence="2 3" key="1">
    <citation type="submission" date="2019-11" db="EMBL/GenBank/DDBJ databases">
        <authorList>
            <person name="Dong K."/>
        </authorList>
    </citation>
    <scope>NUCLEOTIDE SEQUENCE [LARGE SCALE GENOMIC DNA]</scope>
    <source>
        <strain evidence="2 3">JCM 17370</strain>
    </source>
</reference>
<sequence length="289" mass="31632">MIQDFHRPQDLAACWRSFDWRENFLAPGLVILQALTPDGQTASGAGLNRDEAWHRCLGETAEILALRAHRDAGRAFDPTRDGIAAHVDTRAACDAALFEAHERRAIAGWWLGWLQADPVAPDWLHEAGILGSLDLARRGAALKRRTDWWLVRLADGPCTMICRSASIEGQEPVLGYGAHPDPAEAARKAMRELLLMELNLIELLAARSHGLGPALEPVGRRIRDYALRGSSLFAEGPAVTPRPAARLGADWLAPAPRMQELATAPISVWLCQPDLPAPRFTAETGSPYL</sequence>
<accession>A0A844H180</accession>
<evidence type="ECO:0000259" key="1">
    <source>
        <dbReference type="PROSITE" id="PS51664"/>
    </source>
</evidence>
<name>A0A844H180_9RHOB</name>
<evidence type="ECO:0000313" key="3">
    <source>
        <dbReference type="Proteomes" id="UP000442533"/>
    </source>
</evidence>
<evidence type="ECO:0000313" key="2">
    <source>
        <dbReference type="EMBL" id="MTH34602.1"/>
    </source>
</evidence>
<keyword evidence="3" id="KW-1185">Reference proteome</keyword>
<dbReference type="RefSeq" id="WP_155064165.1">
    <property type="nucleotide sequence ID" value="NZ_WMIF01000009.1"/>
</dbReference>